<dbReference type="ESTHER" id="metp4-e1rj85">
    <property type="family name" value="Duf_3089"/>
</dbReference>
<dbReference type="eggNOG" id="arCOG10913">
    <property type="taxonomic scope" value="Archaea"/>
</dbReference>
<dbReference type="InterPro" id="IPR021440">
    <property type="entry name" value="DUF3089"/>
</dbReference>
<accession>E1RJ85</accession>
<gene>
    <name evidence="2" type="ordered locus">Mpet_0832</name>
</gene>
<evidence type="ECO:0000313" key="3">
    <source>
        <dbReference type="Proteomes" id="UP000006565"/>
    </source>
</evidence>
<feature type="region of interest" description="Disordered" evidence="1">
    <location>
        <begin position="31"/>
        <end position="56"/>
    </location>
</feature>
<evidence type="ECO:0000313" key="2">
    <source>
        <dbReference type="EMBL" id="ADN35603.1"/>
    </source>
</evidence>
<dbReference type="Pfam" id="PF11288">
    <property type="entry name" value="DUF3089"/>
    <property type="match status" value="1"/>
</dbReference>
<dbReference type="Proteomes" id="UP000006565">
    <property type="component" value="Chromosome"/>
</dbReference>
<dbReference type="AlphaFoldDB" id="E1RJ85"/>
<feature type="compositionally biased region" description="Low complexity" evidence="1">
    <location>
        <begin position="40"/>
        <end position="56"/>
    </location>
</feature>
<dbReference type="GeneID" id="9743289"/>
<dbReference type="Gene3D" id="3.40.50.1820">
    <property type="entry name" value="alpha/beta hydrolase"/>
    <property type="match status" value="1"/>
</dbReference>
<dbReference type="STRING" id="679926.Mpet_0832"/>
<dbReference type="EMBL" id="CP002117">
    <property type="protein sequence ID" value="ADN35603.1"/>
    <property type="molecule type" value="Genomic_DNA"/>
</dbReference>
<keyword evidence="3" id="KW-1185">Reference proteome</keyword>
<dbReference type="HOGENOM" id="CLU_054175_1_0_2"/>
<dbReference type="InterPro" id="IPR029058">
    <property type="entry name" value="AB_hydrolase_fold"/>
</dbReference>
<organism evidence="2 3">
    <name type="scientific">Methanolacinia petrolearia (strain DSM 11571 / OCM 486 / SEBR 4847)</name>
    <name type="common">Methanoplanus petrolearius</name>
    <dbReference type="NCBI Taxonomy" id="679926"/>
    <lineage>
        <taxon>Archaea</taxon>
        <taxon>Methanobacteriati</taxon>
        <taxon>Methanobacteriota</taxon>
        <taxon>Stenosarchaea group</taxon>
        <taxon>Methanomicrobia</taxon>
        <taxon>Methanomicrobiales</taxon>
        <taxon>Methanomicrobiaceae</taxon>
        <taxon>Methanolacinia</taxon>
    </lineage>
</organism>
<dbReference type="OrthoDB" id="359480at2157"/>
<dbReference type="KEGG" id="mpi:Mpet_0832"/>
<name>E1RJ85_METP4</name>
<proteinExistence type="predicted"/>
<dbReference type="SUPFAM" id="SSF53474">
    <property type="entry name" value="alpha/beta-Hydrolases"/>
    <property type="match status" value="1"/>
</dbReference>
<protein>
    <submittedName>
        <fullName evidence="2">DNA repair and recombination protein RadA</fullName>
    </submittedName>
</protein>
<reference evidence="2 3" key="1">
    <citation type="journal article" date="2010" name="Stand. Genomic Sci.">
        <title>Complete genome sequence of Methanoplanus petrolearius type strain (SEBR 4847).</title>
        <authorList>
            <person name="Brambilla E."/>
            <person name="Djao O.D."/>
            <person name="Daligault H."/>
            <person name="Lapidus A."/>
            <person name="Lucas S."/>
            <person name="Hammon N."/>
            <person name="Nolan M."/>
            <person name="Tice H."/>
            <person name="Cheng J.F."/>
            <person name="Han C."/>
            <person name="Tapia R."/>
            <person name="Goodwin L."/>
            <person name="Pitluck S."/>
            <person name="Liolios K."/>
            <person name="Ivanova N."/>
            <person name="Mavromatis K."/>
            <person name="Mikhailova N."/>
            <person name="Pati A."/>
            <person name="Chen A."/>
            <person name="Palaniappan K."/>
            <person name="Land M."/>
            <person name="Hauser L."/>
            <person name="Chang Y.J."/>
            <person name="Jeffries C.D."/>
            <person name="Rohde M."/>
            <person name="Spring S."/>
            <person name="Sikorski J."/>
            <person name="Goker M."/>
            <person name="Woyke T."/>
            <person name="Bristow J."/>
            <person name="Eisen J.A."/>
            <person name="Markowitz V."/>
            <person name="Hugenholtz P."/>
            <person name="Kyrpides N.C."/>
            <person name="Klenk H.P."/>
        </authorList>
    </citation>
    <scope>NUCLEOTIDE SEQUENCE [LARGE SCALE GENOMIC DNA]</scope>
    <source>
        <strain evidence="3">DSM 11571 / OCM 486 / SEBR 4847</strain>
    </source>
</reference>
<dbReference type="PROSITE" id="PS51257">
    <property type="entry name" value="PROKAR_LIPOPROTEIN"/>
    <property type="match status" value="1"/>
</dbReference>
<evidence type="ECO:0000256" key="1">
    <source>
        <dbReference type="SAM" id="MobiDB-lite"/>
    </source>
</evidence>
<dbReference type="RefSeq" id="WP_013328781.1">
    <property type="nucleotide sequence ID" value="NC_014507.1"/>
</dbReference>
<sequence precursor="true">MTFCKPGLVILLLIAAICVVFSGGCIDEGDSAPEEEIETPTETPAVTATPTEEATATGENVDYSDSYNWLSLPGVDKEVDVFYVYPTVSANESGSMVISDDVDRALAQGIFEAQASVYEPSANVFAPYYRQMSTGVSMTSADELATDTPEFKQGAADVQDAFEYYIENLNEGRPFIIAGHSQGTMALIELIKNRFGDDEELRSRMVAAYLIGYTVTDDDLAQAGLTAATGANDTGVVVTYNTQSPTSVGGPMLMAGAHCINPLNWKTDDTYASASENLGARFYNDSTGEFIREVANYSDAQINMTSGALMTNIPEGEELDIGPYPEGVYHRYDYAFWYRNLEQNVKDRIKAYIGSKVFIA</sequence>